<dbReference type="InterPro" id="IPR001650">
    <property type="entry name" value="Helicase_C-like"/>
</dbReference>
<dbReference type="InterPro" id="IPR038257">
    <property type="entry name" value="CRISPR-assoc_Cas3_HD_sf"/>
</dbReference>
<dbReference type="InterPro" id="IPR027417">
    <property type="entry name" value="P-loop_NTPase"/>
</dbReference>
<comment type="caution">
    <text evidence="12">The sequence shown here is derived from an EMBL/GenBank/DDBJ whole genome shotgun (WGS) entry which is preliminary data.</text>
</comment>
<dbReference type="Proteomes" id="UP000013111">
    <property type="component" value="Unassembled WGS sequence"/>
</dbReference>
<dbReference type="InterPro" id="IPR006483">
    <property type="entry name" value="CRISPR-assoc_Cas3_HD"/>
</dbReference>
<organism evidence="12 13">
    <name type="scientific">Erwinia amylovora NBRC 12687 = CFBP 1232</name>
    <dbReference type="NCBI Taxonomy" id="1219359"/>
    <lineage>
        <taxon>Bacteria</taxon>
        <taxon>Pseudomonadati</taxon>
        <taxon>Pseudomonadota</taxon>
        <taxon>Gammaproteobacteria</taxon>
        <taxon>Enterobacterales</taxon>
        <taxon>Erwiniaceae</taxon>
        <taxon>Erwinia</taxon>
    </lineage>
</organism>
<evidence type="ECO:0000256" key="2">
    <source>
        <dbReference type="ARBA" id="ARBA00009046"/>
    </source>
</evidence>
<protein>
    <submittedName>
        <fullName evidence="12">CRISPR-associated helicase</fullName>
    </submittedName>
</protein>
<dbReference type="GO" id="GO:0046872">
    <property type="term" value="F:metal ion binding"/>
    <property type="evidence" value="ECO:0007669"/>
    <property type="project" value="UniProtKB-KW"/>
</dbReference>
<dbReference type="PROSITE" id="PS51192">
    <property type="entry name" value="HELICASE_ATP_BIND_1"/>
    <property type="match status" value="1"/>
</dbReference>
<name>A0A830ZXT4_ERWAM</name>
<evidence type="ECO:0000313" key="13">
    <source>
        <dbReference type="Proteomes" id="UP000013111"/>
    </source>
</evidence>
<dbReference type="EMBL" id="CAPB01000035">
    <property type="protein sequence ID" value="CCO94833.1"/>
    <property type="molecule type" value="Genomic_DNA"/>
</dbReference>
<evidence type="ECO:0000256" key="9">
    <source>
        <dbReference type="ARBA" id="ARBA00023118"/>
    </source>
</evidence>
<dbReference type="InterPro" id="IPR006474">
    <property type="entry name" value="Helicase_Cas3_CRISPR-ass_core"/>
</dbReference>
<evidence type="ECO:0000259" key="10">
    <source>
        <dbReference type="PROSITE" id="PS51192"/>
    </source>
</evidence>
<feature type="domain" description="HD Cas3-type" evidence="11">
    <location>
        <begin position="21"/>
        <end position="228"/>
    </location>
</feature>
<dbReference type="Pfam" id="PF22590">
    <property type="entry name" value="Cas3-like_C_2"/>
    <property type="match status" value="1"/>
</dbReference>
<evidence type="ECO:0000256" key="5">
    <source>
        <dbReference type="ARBA" id="ARBA00022741"/>
    </source>
</evidence>
<keyword evidence="8" id="KW-0067">ATP-binding</keyword>
<evidence type="ECO:0000256" key="6">
    <source>
        <dbReference type="ARBA" id="ARBA00022801"/>
    </source>
</evidence>
<dbReference type="SMART" id="SM00487">
    <property type="entry name" value="DEXDc"/>
    <property type="match status" value="1"/>
</dbReference>
<reference evidence="12 13" key="1">
    <citation type="submission" date="2012-11" db="EMBL/GenBank/DDBJ databases">
        <authorList>
            <person name="Linke B."/>
        </authorList>
    </citation>
    <scope>NUCLEOTIDE SEQUENCE [LARGE SCALE GENOMIC DNA]</scope>
    <source>
        <strain evidence="13">CFBP 1232</strain>
    </source>
</reference>
<dbReference type="GO" id="GO:0004518">
    <property type="term" value="F:nuclease activity"/>
    <property type="evidence" value="ECO:0007669"/>
    <property type="project" value="UniProtKB-KW"/>
</dbReference>
<dbReference type="RefSeq" id="WP_004159622.1">
    <property type="nucleotide sequence ID" value="NZ_BAYW01000010.1"/>
</dbReference>
<dbReference type="InterPro" id="IPR054712">
    <property type="entry name" value="Cas3-like_dom"/>
</dbReference>
<dbReference type="InterPro" id="IPR011545">
    <property type="entry name" value="DEAD/DEAH_box_helicase_dom"/>
</dbReference>
<dbReference type="GO" id="GO:0003723">
    <property type="term" value="F:RNA binding"/>
    <property type="evidence" value="ECO:0007669"/>
    <property type="project" value="TreeGrafter"/>
</dbReference>
<dbReference type="AlphaFoldDB" id="A0A830ZXT4"/>
<comment type="similarity">
    <text evidence="1">In the N-terminal section; belongs to the CRISPR-associated nuclease Cas3-HD family.</text>
</comment>
<dbReference type="Gene3D" id="1.10.3210.30">
    <property type="match status" value="1"/>
</dbReference>
<dbReference type="GO" id="GO:0005524">
    <property type="term" value="F:ATP binding"/>
    <property type="evidence" value="ECO:0007669"/>
    <property type="project" value="UniProtKB-KW"/>
</dbReference>
<evidence type="ECO:0000313" key="12">
    <source>
        <dbReference type="EMBL" id="CCO94833.1"/>
    </source>
</evidence>
<dbReference type="InterPro" id="IPR014001">
    <property type="entry name" value="Helicase_ATP-bd"/>
</dbReference>
<keyword evidence="6" id="KW-0378">Hydrolase</keyword>
<evidence type="ECO:0000259" key="11">
    <source>
        <dbReference type="PROSITE" id="PS51643"/>
    </source>
</evidence>
<keyword evidence="4" id="KW-0479">Metal-binding</keyword>
<dbReference type="GO" id="GO:0051607">
    <property type="term" value="P:defense response to virus"/>
    <property type="evidence" value="ECO:0007669"/>
    <property type="project" value="UniProtKB-KW"/>
</dbReference>
<dbReference type="SMART" id="SM00490">
    <property type="entry name" value="HELICc"/>
    <property type="match status" value="1"/>
</dbReference>
<dbReference type="NCBIfam" id="TIGR01596">
    <property type="entry name" value="cas3_HD"/>
    <property type="match status" value="1"/>
</dbReference>
<keyword evidence="7" id="KW-0347">Helicase</keyword>
<keyword evidence="9" id="KW-0051">Antiviral defense</keyword>
<gene>
    <name evidence="12" type="primary">ygcB</name>
    <name evidence="12" type="ORF">BN437_2923</name>
</gene>
<evidence type="ECO:0000256" key="7">
    <source>
        <dbReference type="ARBA" id="ARBA00022806"/>
    </source>
</evidence>
<proteinExistence type="inferred from homology"/>
<sequence>MNSQPEYYRYWGKATAATPEGETACHLLPWHCLDVAAVAARWWDSSPSLRSQFSTELSPVSQLRAWVLFFVALHDFGKFDIRFQAKAPAALRILNPDGEKISGRLPPWDHGKGGVLCLREDFRANAVSDDSLLAFLDEPPHSKRAWFPWMEAVAGHHGYVVREYHLPDEMMNYPPGLQGWADADRQARMAWLQALEGLFLQPVGLSLQDNPPPVSPLLAGFCSISDWLGSWSSEETFCYRSSVEPPDNYFARRYASDAAIVLERSGLVAQIKPWSGVAALLEKGHAPRQLQTLVDRLPEQPGLTLIEAPTGSGKTEAALAFAWRLLASGQADSIIFALPTQATANAMYARLERLAVQLFDRPNFILAHGYARFNPAFDAVKQRAANVQQAEEGWAQCCEWLSRGNKRAFLGQIGVCTVDQVLISVLPVKHRFIRGFGLGRSVLLVDEVHAYDSYMYGLLEAVLRAQSAAGQSALLLSATLPAHLKQRLLNTYPGDPAAELSSAYPLVTWRGQRQQLHFDLSATPEHLPAESALLLQPRYLAGGEPDDLLLQQMMAAAAAGAQVCLICNLVDVAQKTWQRLSAYGQAEVMLFHARFTLTDRIAKEQQVLECFGPHGNRQQGRILVATQVVEQSLDVDFDWLITQLCPVDLLFQRSGRLHRHQRNRRPAGFSQPMLTVLLPDAEGYGRSGYIYGNTRVMWRTQQLIEAQGATPLPFPAAWRQWIESAYRPEADDAEPGWVQEGYQDWEQKEFEKRASARQMLKQAEYATPFSDNDHAVRALTRDGEMSLAVIPYFDSEHGRVLLDGQQLDRLAEFARPEALALNRVNVPHGWLGAFLQPMDEQGVIWLPGHFVAGKAGFAGKGQHHFTYSHHEGMEKTG</sequence>
<dbReference type="GO" id="GO:0016787">
    <property type="term" value="F:hydrolase activity"/>
    <property type="evidence" value="ECO:0007669"/>
    <property type="project" value="UniProtKB-KW"/>
</dbReference>
<evidence type="ECO:0000256" key="8">
    <source>
        <dbReference type="ARBA" id="ARBA00022840"/>
    </source>
</evidence>
<feature type="domain" description="Helicase ATP-binding" evidence="10">
    <location>
        <begin position="295"/>
        <end position="486"/>
    </location>
</feature>
<dbReference type="NCBIfam" id="NF007248">
    <property type="entry name" value="PRK09694.1"/>
    <property type="match status" value="1"/>
</dbReference>
<evidence type="ECO:0000256" key="4">
    <source>
        <dbReference type="ARBA" id="ARBA00022723"/>
    </source>
</evidence>
<dbReference type="PROSITE" id="PS51643">
    <property type="entry name" value="HD_CAS3"/>
    <property type="match status" value="1"/>
</dbReference>
<dbReference type="Pfam" id="PF18019">
    <property type="entry name" value="Cas3_HD"/>
    <property type="match status" value="1"/>
</dbReference>
<dbReference type="PANTHER" id="PTHR47963">
    <property type="entry name" value="DEAD-BOX ATP-DEPENDENT RNA HELICASE 47, MITOCHONDRIAL"/>
    <property type="match status" value="1"/>
</dbReference>
<dbReference type="SUPFAM" id="SSF52540">
    <property type="entry name" value="P-loop containing nucleoside triphosphate hydrolases"/>
    <property type="match status" value="1"/>
</dbReference>
<dbReference type="PANTHER" id="PTHR47963:SF9">
    <property type="entry name" value="CRISPR-ASSOCIATED ENDONUCLEASE_HELICASE CAS3"/>
    <property type="match status" value="1"/>
</dbReference>
<evidence type="ECO:0000256" key="1">
    <source>
        <dbReference type="ARBA" id="ARBA00006847"/>
    </source>
</evidence>
<comment type="similarity">
    <text evidence="2">In the central section; belongs to the CRISPR-associated helicase Cas3 family.</text>
</comment>
<dbReference type="NCBIfam" id="TIGR01587">
    <property type="entry name" value="cas3_core"/>
    <property type="match status" value="1"/>
</dbReference>
<dbReference type="GeneID" id="97606994"/>
<reference evidence="12 13" key="2">
    <citation type="submission" date="2013-04" db="EMBL/GenBank/DDBJ databases">
        <title>Comparative genomics of 12 strains of Erwinia amylovora identifies a pan-genome with a large conserved core and provides insights into host specificity.</title>
        <authorList>
            <person name="Mann R.A."/>
            <person name="Smits T.H.M."/>
            <person name="Buehlmann A."/>
            <person name="Blom J."/>
            <person name="Goesmann A."/>
            <person name="Frey J.E."/>
            <person name="Plummer K.M."/>
            <person name="Beer S.V."/>
            <person name="Luck J."/>
            <person name="Duffy B."/>
            <person name="Rodoni B."/>
        </authorList>
    </citation>
    <scope>NUCLEOTIDE SEQUENCE [LARGE SCALE GENOMIC DNA]</scope>
    <source>
        <strain evidence="13">CFBP 1232</strain>
    </source>
</reference>
<accession>A0A830ZXT4</accession>
<dbReference type="InterPro" id="IPR050547">
    <property type="entry name" value="DEAD_box_RNA_helicases"/>
</dbReference>
<dbReference type="Pfam" id="PF00270">
    <property type="entry name" value="DEAD"/>
    <property type="match status" value="1"/>
</dbReference>
<dbReference type="GO" id="GO:0003724">
    <property type="term" value="F:RNA helicase activity"/>
    <property type="evidence" value="ECO:0007669"/>
    <property type="project" value="TreeGrafter"/>
</dbReference>
<keyword evidence="3" id="KW-0540">Nuclease</keyword>
<keyword evidence="5" id="KW-0547">Nucleotide-binding</keyword>
<dbReference type="CDD" id="cd09641">
    <property type="entry name" value="Cas3''_I"/>
    <property type="match status" value="1"/>
</dbReference>
<evidence type="ECO:0000256" key="3">
    <source>
        <dbReference type="ARBA" id="ARBA00022722"/>
    </source>
</evidence>
<dbReference type="Gene3D" id="3.40.50.300">
    <property type="entry name" value="P-loop containing nucleotide triphosphate hydrolases"/>
    <property type="match status" value="2"/>
</dbReference>